<dbReference type="InterPro" id="IPR001680">
    <property type="entry name" value="WD40_rpt"/>
</dbReference>
<keyword evidence="2" id="KW-0853">WD repeat</keyword>
<dbReference type="Proteomes" id="UP001061958">
    <property type="component" value="Unassembled WGS sequence"/>
</dbReference>
<dbReference type="Pfam" id="PF00400">
    <property type="entry name" value="WD40"/>
    <property type="match status" value="2"/>
</dbReference>
<evidence type="ECO:0000313" key="5">
    <source>
        <dbReference type="Proteomes" id="UP001061958"/>
    </source>
</evidence>
<comment type="similarity">
    <text evidence="1">Belongs to the WD repeat WDR55 family.</text>
</comment>
<evidence type="ECO:0000256" key="2">
    <source>
        <dbReference type="ARBA" id="ARBA00022574"/>
    </source>
</evidence>
<name>A0A9C7UR80_9RHOD</name>
<proteinExistence type="inferred from homology"/>
<reference evidence="4" key="1">
    <citation type="journal article" date="2022" name="Proc. Natl. Acad. Sci. U.S.A.">
        <title>Life cycle and functional genomics of the unicellular red alga Galdieria for elucidating algal and plant evolution and industrial use.</title>
        <authorList>
            <person name="Hirooka S."/>
            <person name="Itabashi T."/>
            <person name="Ichinose T.M."/>
            <person name="Onuma R."/>
            <person name="Fujiwara T."/>
            <person name="Yamashita S."/>
            <person name="Jong L.W."/>
            <person name="Tomita R."/>
            <person name="Iwane A.H."/>
            <person name="Miyagishima S.Y."/>
        </authorList>
    </citation>
    <scope>NUCLEOTIDE SEQUENCE</scope>
    <source>
        <strain evidence="4">NBRC 102759</strain>
    </source>
</reference>
<dbReference type="PANTHER" id="PTHR44019">
    <property type="entry name" value="WD REPEAT-CONTAINING PROTEIN 55"/>
    <property type="match status" value="1"/>
</dbReference>
<evidence type="ECO:0000256" key="3">
    <source>
        <dbReference type="ARBA" id="ARBA00022737"/>
    </source>
</evidence>
<sequence>MATIPLELPSVDLYYDFTKKTVFYISCERTLASVHVEEDSFYLPSLIPKDSEGKVSSDPLQVTSIALAGYENLVSIDGCSKDDTLYVGSTSGAVFQVDKSSGQTVSQWAVENRKDDAVVLRAWENMLVVGYDSGRVRLWDNRQAKKPAFSYRGHADSVTDIIVREPTDTLDLTTVLSSGGDGTISIFELRSSSMPTVTESIYDEITCLSLIKGGSILVGGTLEGDLIMFEWRLWDKLLDNCKGHPDAIGDICNIDNDTLLTGSDDGLLRLVNIHPNQMIGVVGVPFELPIEKLILEPVFKTLICSSYESFVRCFDVSCLYEKDGSIDMQKTIDTSVEGKKRKTTFGHETVSSFFDDL</sequence>
<organism evidence="4 5">
    <name type="scientific">Galdieria partita</name>
    <dbReference type="NCBI Taxonomy" id="83374"/>
    <lineage>
        <taxon>Eukaryota</taxon>
        <taxon>Rhodophyta</taxon>
        <taxon>Bangiophyceae</taxon>
        <taxon>Galdieriales</taxon>
        <taxon>Galdieriaceae</taxon>
        <taxon>Galdieria</taxon>
    </lineage>
</organism>
<keyword evidence="5" id="KW-1185">Reference proteome</keyword>
<dbReference type="Gene3D" id="2.130.10.10">
    <property type="entry name" value="YVTN repeat-like/Quinoprotein amine dehydrogenase"/>
    <property type="match status" value="2"/>
</dbReference>
<dbReference type="SMART" id="SM00320">
    <property type="entry name" value="WD40"/>
    <property type="match status" value="4"/>
</dbReference>
<evidence type="ECO:0000313" key="4">
    <source>
        <dbReference type="EMBL" id="GJQ12668.1"/>
    </source>
</evidence>
<dbReference type="EMBL" id="BQMJ01000035">
    <property type="protein sequence ID" value="GJQ12668.1"/>
    <property type="molecule type" value="Genomic_DNA"/>
</dbReference>
<gene>
    <name evidence="4" type="ORF">GpartN1_g4459.t1</name>
</gene>
<dbReference type="SUPFAM" id="SSF50978">
    <property type="entry name" value="WD40 repeat-like"/>
    <property type="match status" value="1"/>
</dbReference>
<reference evidence="4" key="2">
    <citation type="submission" date="2022-01" db="EMBL/GenBank/DDBJ databases">
        <authorList>
            <person name="Hirooka S."/>
            <person name="Miyagishima S.Y."/>
        </authorList>
    </citation>
    <scope>NUCLEOTIDE SEQUENCE</scope>
    <source>
        <strain evidence="4">NBRC 102759</strain>
    </source>
</reference>
<protein>
    <submittedName>
        <fullName evidence="4">Uncharacterized protein</fullName>
    </submittedName>
</protein>
<evidence type="ECO:0000256" key="1">
    <source>
        <dbReference type="ARBA" id="ARBA00007625"/>
    </source>
</evidence>
<dbReference type="OrthoDB" id="2288928at2759"/>
<dbReference type="InterPro" id="IPR050505">
    <property type="entry name" value="WDR55/POC1"/>
</dbReference>
<dbReference type="InterPro" id="IPR015943">
    <property type="entry name" value="WD40/YVTN_repeat-like_dom_sf"/>
</dbReference>
<accession>A0A9C7UR80</accession>
<dbReference type="InterPro" id="IPR036322">
    <property type="entry name" value="WD40_repeat_dom_sf"/>
</dbReference>
<comment type="caution">
    <text evidence="4">The sequence shown here is derived from an EMBL/GenBank/DDBJ whole genome shotgun (WGS) entry which is preliminary data.</text>
</comment>
<dbReference type="AlphaFoldDB" id="A0A9C7UR80"/>
<dbReference type="PANTHER" id="PTHR44019:SF20">
    <property type="entry name" value="WD REPEAT-CONTAINING PROTEIN 55"/>
    <property type="match status" value="1"/>
</dbReference>
<keyword evidence="3" id="KW-0677">Repeat</keyword>